<name>A0A8T0J7T0_CERPU</name>
<evidence type="ECO:0000313" key="3">
    <source>
        <dbReference type="Proteomes" id="UP000822688"/>
    </source>
</evidence>
<evidence type="ECO:0000313" key="2">
    <source>
        <dbReference type="EMBL" id="KAG0590821.1"/>
    </source>
</evidence>
<dbReference type="PANTHER" id="PTHR33112">
    <property type="entry name" value="DOMAIN PROTEIN, PUTATIVE-RELATED"/>
    <property type="match status" value="1"/>
</dbReference>
<protein>
    <recommendedName>
        <fullName evidence="1">Heterokaryon incompatibility domain-containing protein</fullName>
    </recommendedName>
</protein>
<comment type="caution">
    <text evidence="2">The sequence shown here is derived from an EMBL/GenBank/DDBJ whole genome shotgun (WGS) entry which is preliminary data.</text>
</comment>
<dbReference type="EMBL" id="CM026421">
    <property type="protein sequence ID" value="KAG0590821.1"/>
    <property type="molecule type" value="Genomic_DNA"/>
</dbReference>
<keyword evidence="3" id="KW-1185">Reference proteome</keyword>
<organism evidence="2 3">
    <name type="scientific">Ceratodon purpureus</name>
    <name type="common">Fire moss</name>
    <name type="synonym">Dicranum purpureum</name>
    <dbReference type="NCBI Taxonomy" id="3225"/>
    <lineage>
        <taxon>Eukaryota</taxon>
        <taxon>Viridiplantae</taxon>
        <taxon>Streptophyta</taxon>
        <taxon>Embryophyta</taxon>
        <taxon>Bryophyta</taxon>
        <taxon>Bryophytina</taxon>
        <taxon>Bryopsida</taxon>
        <taxon>Dicranidae</taxon>
        <taxon>Pseudoditrichales</taxon>
        <taxon>Ditrichaceae</taxon>
        <taxon>Ceratodon</taxon>
    </lineage>
</organism>
<reference evidence="2" key="1">
    <citation type="submission" date="2020-06" db="EMBL/GenBank/DDBJ databases">
        <title>WGS assembly of Ceratodon purpureus strain R40.</title>
        <authorList>
            <person name="Carey S.B."/>
            <person name="Jenkins J."/>
            <person name="Shu S."/>
            <person name="Lovell J.T."/>
            <person name="Sreedasyam A."/>
            <person name="Maumus F."/>
            <person name="Tiley G.P."/>
            <person name="Fernandez-Pozo N."/>
            <person name="Barry K."/>
            <person name="Chen C."/>
            <person name="Wang M."/>
            <person name="Lipzen A."/>
            <person name="Daum C."/>
            <person name="Saski C.A."/>
            <person name="Payton A.C."/>
            <person name="Mcbreen J.C."/>
            <person name="Conrad R.E."/>
            <person name="Kollar L.M."/>
            <person name="Olsson S."/>
            <person name="Huttunen S."/>
            <person name="Landis J.B."/>
            <person name="Wickett N.J."/>
            <person name="Johnson M.G."/>
            <person name="Rensing S.A."/>
            <person name="Grimwood J."/>
            <person name="Schmutz J."/>
            <person name="Mcdaniel S.F."/>
        </authorList>
    </citation>
    <scope>NUCLEOTIDE SEQUENCE</scope>
    <source>
        <strain evidence="2">R40</strain>
    </source>
</reference>
<gene>
    <name evidence="2" type="ORF">KC19_1G129400</name>
</gene>
<dbReference type="AlphaFoldDB" id="A0A8T0J7T0"/>
<dbReference type="PANTHER" id="PTHR33112:SF12">
    <property type="entry name" value="HETEROKARYON INCOMPATIBILITY DOMAIN-CONTAINING PROTEIN"/>
    <property type="match status" value="1"/>
</dbReference>
<dbReference type="InterPro" id="IPR010730">
    <property type="entry name" value="HET"/>
</dbReference>
<dbReference type="Proteomes" id="UP000822688">
    <property type="component" value="Chromosome 1"/>
</dbReference>
<proteinExistence type="predicted"/>
<feature type="domain" description="Heterokaryon incompatibility" evidence="1">
    <location>
        <begin position="244"/>
        <end position="390"/>
    </location>
</feature>
<evidence type="ECO:0000259" key="1">
    <source>
        <dbReference type="Pfam" id="PF06985"/>
    </source>
</evidence>
<dbReference type="Pfam" id="PF06985">
    <property type="entry name" value="HET"/>
    <property type="match status" value="1"/>
</dbReference>
<accession>A0A8T0J7T0</accession>
<sequence length="777" mass="88025">MPSMTMCNFYEMKSAICQLYRKATAMFHDQMFPVLANSPLCETCSDLDLYQIFSEGIHADCPIKLGILATILSKKRTCGLCRLVSLVISRSWCLELHPTEDLTSVEVRFYASCCGYEDLNQLPQGVGPLPTCAHRIYLDAERPSAINRMVMDKKIKLQMQLQMMEESAARFGRERAFHGRRVEAVVSMKRIKEWMRICEKEHGAKCADVWRYSNVHGRLPQSARMIDVDQMAIVEASQDCIHRYVALSYVWGNVNTEYKTVSLNLAERRLRGALESVALPSTICDAIKVVRELGEKYLWVDALCIVQDNPDDKKIQIEKMHLIYGLAELTIVAAGGNSADASLPGLKPRSHQELQHIERIQSLSLAMPLRMLDETMAESVWNTRGWTYQEAILSRRKLFFTNEQLFFQCHCQVFSEDVIAESSKELADYPGRRCNYIPRFMGLHSLKGVEHRDIEKTDWSFIFRKLIESYTRRLLTNPADIYDAIFAIITMFFAHLPDVKKGFLFGMPAMVWDRRGHAILEHAMLWQPGLGAPAHARRHVDTELVITPSWSWAGWEGSITYGISSEQLDGFLDDSQNASVSLVDEWIIGDMDGRARRISTRRHLQTRDTPHDIASYLGPSNSCASLVDEGDSLAPGTLLFRTTAASLKVRRIDLPVNTNVQLERGRRLHYDSMFHSVFEIFKDTLLSATMGRIVLPSDTDTTMPLEFVVLSCCTLDHENSDTYDSQMFGNSYDGCLLNVMAVKTADGLEVSERLGVGVIVEPAWVAAGIQDRVVRLQ</sequence>